<dbReference type="PANTHER" id="PTHR47417:SF1">
    <property type="entry name" value="SMR DOMAIN-CONTAINING PROTEIN YPL199C"/>
    <property type="match status" value="1"/>
</dbReference>
<gene>
    <name evidence="3" type="ORF">PsYK624_062290</name>
</gene>
<dbReference type="EMBL" id="BPQB01000015">
    <property type="protein sequence ID" value="GJE90106.1"/>
    <property type="molecule type" value="Genomic_DNA"/>
</dbReference>
<dbReference type="InterPro" id="IPR036063">
    <property type="entry name" value="Smr_dom_sf"/>
</dbReference>
<dbReference type="Gene3D" id="3.30.1370.110">
    <property type="match status" value="1"/>
</dbReference>
<dbReference type="PROSITE" id="PS50828">
    <property type="entry name" value="SMR"/>
    <property type="match status" value="1"/>
</dbReference>
<feature type="domain" description="Smr" evidence="2">
    <location>
        <begin position="279"/>
        <end position="355"/>
    </location>
</feature>
<feature type="compositionally biased region" description="Basic and acidic residues" evidence="1">
    <location>
        <begin position="154"/>
        <end position="182"/>
    </location>
</feature>
<feature type="region of interest" description="Disordered" evidence="1">
    <location>
        <begin position="26"/>
        <end position="238"/>
    </location>
</feature>
<keyword evidence="4" id="KW-1185">Reference proteome</keyword>
<evidence type="ECO:0000313" key="4">
    <source>
        <dbReference type="Proteomes" id="UP000703269"/>
    </source>
</evidence>
<dbReference type="AlphaFoldDB" id="A0A9P3G8D3"/>
<dbReference type="InterPro" id="IPR002625">
    <property type="entry name" value="Smr_dom"/>
</dbReference>
<dbReference type="InterPro" id="IPR053020">
    <property type="entry name" value="Smr_domain_protein"/>
</dbReference>
<reference evidence="3 4" key="1">
    <citation type="submission" date="2021-08" db="EMBL/GenBank/DDBJ databases">
        <title>Draft Genome Sequence of Phanerochaete sordida strain YK-624.</title>
        <authorList>
            <person name="Mori T."/>
            <person name="Dohra H."/>
            <person name="Suzuki T."/>
            <person name="Kawagishi H."/>
            <person name="Hirai H."/>
        </authorList>
    </citation>
    <scope>NUCLEOTIDE SEQUENCE [LARGE SCALE GENOMIC DNA]</scope>
    <source>
        <strain evidence="3 4">YK-624</strain>
    </source>
</reference>
<dbReference type="InterPro" id="IPR013899">
    <property type="entry name" value="DUF1771"/>
</dbReference>
<feature type="compositionally biased region" description="Basic and acidic residues" evidence="1">
    <location>
        <begin position="210"/>
        <end position="223"/>
    </location>
</feature>
<dbReference type="Pfam" id="PF08590">
    <property type="entry name" value="DUF1771"/>
    <property type="match status" value="1"/>
</dbReference>
<evidence type="ECO:0000256" key="1">
    <source>
        <dbReference type="SAM" id="MobiDB-lite"/>
    </source>
</evidence>
<dbReference type="PANTHER" id="PTHR47417">
    <property type="entry name" value="SMR DOMAIN-CONTAINING PROTEIN YPL199C"/>
    <property type="match status" value="1"/>
</dbReference>
<protein>
    <recommendedName>
        <fullName evidence="2">Smr domain-containing protein</fullName>
    </recommendedName>
</protein>
<accession>A0A9P3G8D3</accession>
<feature type="compositionally biased region" description="Polar residues" evidence="1">
    <location>
        <begin position="37"/>
        <end position="54"/>
    </location>
</feature>
<evidence type="ECO:0000313" key="3">
    <source>
        <dbReference type="EMBL" id="GJE90106.1"/>
    </source>
</evidence>
<dbReference type="Pfam" id="PF01713">
    <property type="entry name" value="Smr"/>
    <property type="match status" value="1"/>
</dbReference>
<feature type="compositionally biased region" description="Basic residues" evidence="1">
    <location>
        <begin position="183"/>
        <end position="192"/>
    </location>
</feature>
<evidence type="ECO:0000259" key="2">
    <source>
        <dbReference type="PROSITE" id="PS50828"/>
    </source>
</evidence>
<dbReference type="SMART" id="SM01162">
    <property type="entry name" value="DUF1771"/>
    <property type="match status" value="1"/>
</dbReference>
<name>A0A9P3G8D3_9APHY</name>
<proteinExistence type="predicted"/>
<sequence length="371" mass="41204">MGIFEAVFRGLTHVICCLRPDDSSPNVYPPPLPNEPAQQQQPLPSRRTSFLQQQPLPPWHDRPLPPLPLPPRPPNTLQPRPTAPLVLYPPRGNEDNPIAPFALHPPYGYEGQPAAPSLPTYPPYRHEGRSTASSALQPSRGYEERPGHRPQQSTEHRSQQRPEQLPEHRPEHPPEQRLEQRPNHARHAHTTSRGRIDLNQVNQANPHYAGLRERASAAHDARAKAMQASREAHQGGNSALGKALLDKARGHKTEMQRLNKEAAEWIFAMNNANLKPGEMDVHGLFVQEAIVYAKRAVEEAKARGDSELRIIVGKGLHSEGGTAKIKPAIQALMQKQQLAAKPDPQNSGVIIVNFVDRDRGTGNVLRPVNQA</sequence>
<dbReference type="SUPFAM" id="SSF160443">
    <property type="entry name" value="SMR domain-like"/>
    <property type="match status" value="1"/>
</dbReference>
<dbReference type="OrthoDB" id="3231855at2759"/>
<comment type="caution">
    <text evidence="3">The sequence shown here is derived from an EMBL/GenBank/DDBJ whole genome shotgun (WGS) entry which is preliminary data.</text>
</comment>
<feature type="compositionally biased region" description="Pro residues" evidence="1">
    <location>
        <begin position="64"/>
        <end position="76"/>
    </location>
</feature>
<dbReference type="Proteomes" id="UP000703269">
    <property type="component" value="Unassembled WGS sequence"/>
</dbReference>
<dbReference type="SMART" id="SM00463">
    <property type="entry name" value="SMR"/>
    <property type="match status" value="1"/>
</dbReference>
<organism evidence="3 4">
    <name type="scientific">Phanerochaete sordida</name>
    <dbReference type="NCBI Taxonomy" id="48140"/>
    <lineage>
        <taxon>Eukaryota</taxon>
        <taxon>Fungi</taxon>
        <taxon>Dikarya</taxon>
        <taxon>Basidiomycota</taxon>
        <taxon>Agaricomycotina</taxon>
        <taxon>Agaricomycetes</taxon>
        <taxon>Polyporales</taxon>
        <taxon>Phanerochaetaceae</taxon>
        <taxon>Phanerochaete</taxon>
    </lineage>
</organism>